<name>A0ABW1EM40_9BACT</name>
<gene>
    <name evidence="2" type="ORF">ACFPT7_23755</name>
</gene>
<evidence type="ECO:0000256" key="1">
    <source>
        <dbReference type="SAM" id="SignalP"/>
    </source>
</evidence>
<dbReference type="RefSeq" id="WP_263342332.1">
    <property type="nucleotide sequence ID" value="NZ_JAGSYH010000011.1"/>
</dbReference>
<feature type="signal peptide" evidence="1">
    <location>
        <begin position="1"/>
        <end position="20"/>
    </location>
</feature>
<sequence>MMRTRLLSLCLSLAVVTSSASQPSSPTRSIFIPATLEWKASPVTEGLEVAEDAEIFIFNSDGTYAYVSGVMHKDTRTGTISLCSACGFSSKKGSWSSSAGDRVSVRFHLTHSDVRPNRKRPWTREEWVLQDSSSPLNAKGIRTSTERLVPFTSLANPQVLTGMLRDDD</sequence>
<feature type="chain" id="PRO_5046635598" evidence="1">
    <location>
        <begin position="21"/>
        <end position="168"/>
    </location>
</feature>
<evidence type="ECO:0000313" key="2">
    <source>
        <dbReference type="EMBL" id="MFC5865340.1"/>
    </source>
</evidence>
<keyword evidence="3" id="KW-1185">Reference proteome</keyword>
<keyword evidence="1" id="KW-0732">Signal</keyword>
<comment type="caution">
    <text evidence="2">The sequence shown here is derived from an EMBL/GenBank/DDBJ whole genome shotgun (WGS) entry which is preliminary data.</text>
</comment>
<dbReference type="Proteomes" id="UP001596091">
    <property type="component" value="Unassembled WGS sequence"/>
</dbReference>
<evidence type="ECO:0000313" key="3">
    <source>
        <dbReference type="Proteomes" id="UP001596091"/>
    </source>
</evidence>
<accession>A0ABW1EM40</accession>
<protein>
    <submittedName>
        <fullName evidence="2">Uncharacterized protein</fullName>
    </submittedName>
</protein>
<proteinExistence type="predicted"/>
<dbReference type="EMBL" id="JBHSPH010000019">
    <property type="protein sequence ID" value="MFC5865340.1"/>
    <property type="molecule type" value="Genomic_DNA"/>
</dbReference>
<organism evidence="2 3">
    <name type="scientific">Acidicapsa dinghuensis</name>
    <dbReference type="NCBI Taxonomy" id="2218256"/>
    <lineage>
        <taxon>Bacteria</taxon>
        <taxon>Pseudomonadati</taxon>
        <taxon>Acidobacteriota</taxon>
        <taxon>Terriglobia</taxon>
        <taxon>Terriglobales</taxon>
        <taxon>Acidobacteriaceae</taxon>
        <taxon>Acidicapsa</taxon>
    </lineage>
</organism>
<reference evidence="3" key="1">
    <citation type="journal article" date="2019" name="Int. J. Syst. Evol. Microbiol.">
        <title>The Global Catalogue of Microorganisms (GCM) 10K type strain sequencing project: providing services to taxonomists for standard genome sequencing and annotation.</title>
        <authorList>
            <consortium name="The Broad Institute Genomics Platform"/>
            <consortium name="The Broad Institute Genome Sequencing Center for Infectious Disease"/>
            <person name="Wu L."/>
            <person name="Ma J."/>
        </authorList>
    </citation>
    <scope>NUCLEOTIDE SEQUENCE [LARGE SCALE GENOMIC DNA]</scope>
    <source>
        <strain evidence="3">JCM 4087</strain>
    </source>
</reference>